<feature type="transmembrane region" description="Helical" evidence="1">
    <location>
        <begin position="145"/>
        <end position="166"/>
    </location>
</feature>
<feature type="transmembrane region" description="Helical" evidence="1">
    <location>
        <begin position="172"/>
        <end position="192"/>
    </location>
</feature>
<dbReference type="SUPFAM" id="SSF49879">
    <property type="entry name" value="SMAD/FHA domain"/>
    <property type="match status" value="1"/>
</dbReference>
<keyword evidence="1" id="KW-1133">Transmembrane helix</keyword>
<name>A0AAJ1IAH3_9SPIO</name>
<gene>
    <name evidence="2" type="ORF">PQJ61_02940</name>
</gene>
<accession>A0AAJ1IAH3</accession>
<evidence type="ECO:0000313" key="3">
    <source>
        <dbReference type="Proteomes" id="UP001221217"/>
    </source>
</evidence>
<dbReference type="AlphaFoldDB" id="A0AAJ1IAH3"/>
<comment type="caution">
    <text evidence="2">The sequence shown here is derived from an EMBL/GenBank/DDBJ whole genome shotgun (WGS) entry which is preliminary data.</text>
</comment>
<sequence>MMTGNKKMVLYLLLGIAAGTASFAAVEILSLSGLPNYLMLALFQGSALGFIFGFSFGFADGIIYKELKSGLLRALIAAAAGAVTAAAAQVLASQGMLLTASLSAPAPGESGNLLPAVWRGIGWMLMGAAIGAIDGLQKKAFRRAAAGAAGGLIGGLTGGFIFEFLIRMLPGAIYIKAAGLIIMGAVTGLFIGEFERRFSFARLRILNGPLKDREYLIIKNKTTVGPGLRCDIAIDNYENLLTGLLVRSGDDIRLTLQEPSDVEEPPAATGVTLLNDKPLTDEQTLKYQDVIQLGNLKMIYLSL</sequence>
<feature type="transmembrane region" description="Helical" evidence="1">
    <location>
        <begin position="34"/>
        <end position="59"/>
    </location>
</feature>
<feature type="transmembrane region" description="Helical" evidence="1">
    <location>
        <begin position="71"/>
        <end position="92"/>
    </location>
</feature>
<organism evidence="2 3">
    <name type="scientific">Candidatus Thalassospirochaeta sargassi</name>
    <dbReference type="NCBI Taxonomy" id="3119039"/>
    <lineage>
        <taxon>Bacteria</taxon>
        <taxon>Pseudomonadati</taxon>
        <taxon>Spirochaetota</taxon>
        <taxon>Spirochaetia</taxon>
        <taxon>Spirochaetales</taxon>
        <taxon>Spirochaetaceae</taxon>
        <taxon>Candidatus Thalassospirochaeta</taxon>
    </lineage>
</organism>
<feature type="transmembrane region" description="Helical" evidence="1">
    <location>
        <begin position="112"/>
        <end position="133"/>
    </location>
</feature>
<dbReference type="CDD" id="cd00060">
    <property type="entry name" value="FHA"/>
    <property type="match status" value="1"/>
</dbReference>
<reference evidence="2 3" key="1">
    <citation type="submission" date="2022-12" db="EMBL/GenBank/DDBJ databases">
        <title>Metagenome assembled genome from gulf of manar.</title>
        <authorList>
            <person name="Kohli P."/>
            <person name="Pk S."/>
            <person name="Venkata Ramana C."/>
            <person name="Sasikala C."/>
        </authorList>
    </citation>
    <scope>NUCLEOTIDE SEQUENCE [LARGE SCALE GENOMIC DNA]</scope>
    <source>
        <strain evidence="2">JB008</strain>
    </source>
</reference>
<keyword evidence="1" id="KW-0812">Transmembrane</keyword>
<proteinExistence type="predicted"/>
<dbReference type="Proteomes" id="UP001221217">
    <property type="component" value="Unassembled WGS sequence"/>
</dbReference>
<evidence type="ECO:0000256" key="1">
    <source>
        <dbReference type="SAM" id="Phobius"/>
    </source>
</evidence>
<dbReference type="EMBL" id="JAQQAL010000009">
    <property type="protein sequence ID" value="MDC7225703.1"/>
    <property type="molecule type" value="Genomic_DNA"/>
</dbReference>
<dbReference type="InterPro" id="IPR008984">
    <property type="entry name" value="SMAD_FHA_dom_sf"/>
</dbReference>
<evidence type="ECO:0000313" key="2">
    <source>
        <dbReference type="EMBL" id="MDC7225703.1"/>
    </source>
</evidence>
<keyword evidence="1" id="KW-0472">Membrane</keyword>
<protein>
    <submittedName>
        <fullName evidence="2">FHA domain-containing protein</fullName>
    </submittedName>
</protein>
<dbReference type="Gene3D" id="2.60.200.20">
    <property type="match status" value="1"/>
</dbReference>